<protein>
    <submittedName>
        <fullName evidence="1">Uncharacterized protein</fullName>
    </submittedName>
</protein>
<dbReference type="EMBL" id="KI911147">
    <property type="protein sequence ID" value="ETS01716.1"/>
    <property type="molecule type" value="Genomic_DNA"/>
</dbReference>
<dbReference type="KEGG" id="trr:M419DRAFT_130137"/>
<dbReference type="Proteomes" id="UP000024376">
    <property type="component" value="Unassembled WGS sequence"/>
</dbReference>
<gene>
    <name evidence="1" type="ORF">M419DRAFT_130137</name>
</gene>
<sequence>MGGLHIPMHANRHEEDAGFVLFVDSDHARVTREMPVFGSSGKGWAAATAKTARDGRMARGADLQGWMDRLLDGCIYIP</sequence>
<dbReference type="AlphaFoldDB" id="A0A024SB18"/>
<organism evidence="1 2">
    <name type="scientific">Hypocrea jecorina (strain ATCC 56765 / BCRC 32924 / NRRL 11460 / Rut C-30)</name>
    <name type="common">Trichoderma reesei</name>
    <dbReference type="NCBI Taxonomy" id="1344414"/>
    <lineage>
        <taxon>Eukaryota</taxon>
        <taxon>Fungi</taxon>
        <taxon>Dikarya</taxon>
        <taxon>Ascomycota</taxon>
        <taxon>Pezizomycotina</taxon>
        <taxon>Sordariomycetes</taxon>
        <taxon>Hypocreomycetidae</taxon>
        <taxon>Hypocreales</taxon>
        <taxon>Hypocreaceae</taxon>
        <taxon>Trichoderma</taxon>
    </lineage>
</organism>
<reference evidence="2" key="1">
    <citation type="journal article" date="2013" name="Ind. Biotechnol.">
        <title>Comparative genomics analysis of Trichoderma reesei strains.</title>
        <authorList>
            <person name="Koike H."/>
            <person name="Aerts A."/>
            <person name="LaButti K."/>
            <person name="Grigoriev I.V."/>
            <person name="Baker S.E."/>
        </authorList>
    </citation>
    <scope>NUCLEOTIDE SEQUENCE [LARGE SCALE GENOMIC DNA]</scope>
    <source>
        <strain evidence="2">ATCC 56765 / BCRC 32924 / NRRL 11460 / Rut C-30</strain>
    </source>
</reference>
<proteinExistence type="predicted"/>
<evidence type="ECO:0000313" key="1">
    <source>
        <dbReference type="EMBL" id="ETS01716.1"/>
    </source>
</evidence>
<accession>A0A024SB18</accession>
<evidence type="ECO:0000313" key="2">
    <source>
        <dbReference type="Proteomes" id="UP000024376"/>
    </source>
</evidence>
<dbReference type="HOGENOM" id="CLU_2623769_0_0_1"/>
<name>A0A024SB18_HYPJR</name>